<evidence type="ECO:0000313" key="3">
    <source>
        <dbReference type="Proteomes" id="UP000783863"/>
    </source>
</evidence>
<comment type="caution">
    <text evidence="2">The sequence shown here is derived from an EMBL/GenBank/DDBJ whole genome shotgun (WGS) entry which is preliminary data.</text>
</comment>
<feature type="transmembrane region" description="Helical" evidence="1">
    <location>
        <begin position="173"/>
        <end position="192"/>
    </location>
</feature>
<feature type="transmembrane region" description="Helical" evidence="1">
    <location>
        <begin position="118"/>
        <end position="137"/>
    </location>
</feature>
<keyword evidence="3" id="KW-1185">Reference proteome</keyword>
<dbReference type="PANTHER" id="PTHR42241">
    <property type="entry name" value="HYPOTHETICAL MEMBRANE PROTEIN, CONSERVED, DUF998 FAMILY"/>
    <property type="match status" value="1"/>
</dbReference>
<dbReference type="PANTHER" id="PTHR42241:SF2">
    <property type="entry name" value="HYPOTHETICAL MEMBRANE PROTEIN, CONSERVED, DUF998 FAMILY"/>
    <property type="match status" value="1"/>
</dbReference>
<keyword evidence="1" id="KW-1133">Transmembrane helix</keyword>
<feature type="transmembrane region" description="Helical" evidence="1">
    <location>
        <begin position="144"/>
        <end position="161"/>
    </location>
</feature>
<gene>
    <name evidence="2" type="ORF">EGD98_04730</name>
</gene>
<dbReference type="Pfam" id="PF06197">
    <property type="entry name" value="DUF998"/>
    <property type="match status" value="1"/>
</dbReference>
<keyword evidence="1" id="KW-0472">Membrane</keyword>
<sequence length="198" mass="19818">MDELTRAGRLAGVAAVCIAAIGIAGAALASPTFAVTGNALSDLGQPGDPVATPVTTLLFDGGLVLAGVVGLPFAVVLWRRSETRLGQAAVVPFSVALLGMVGVGLFPAGRPLHLPAALTLYLASMVAMAVDGAGTALAGGRRRAAVTSSLVAVHVAGWWWWAASGPVLRPGLAIPELLGAGVFAAWVVLIASDRRGPA</sequence>
<keyword evidence="1" id="KW-0812">Transmembrane</keyword>
<evidence type="ECO:0000256" key="1">
    <source>
        <dbReference type="SAM" id="Phobius"/>
    </source>
</evidence>
<organism evidence="2 3">
    <name type="scientific">Haloarcula salinisoli</name>
    <dbReference type="NCBI Taxonomy" id="2487746"/>
    <lineage>
        <taxon>Archaea</taxon>
        <taxon>Methanobacteriati</taxon>
        <taxon>Methanobacteriota</taxon>
        <taxon>Stenosarchaea group</taxon>
        <taxon>Halobacteria</taxon>
        <taxon>Halobacteriales</taxon>
        <taxon>Haloarculaceae</taxon>
        <taxon>Haloarcula</taxon>
    </lineage>
</organism>
<feature type="transmembrane region" description="Helical" evidence="1">
    <location>
        <begin position="85"/>
        <end position="106"/>
    </location>
</feature>
<feature type="transmembrane region" description="Helical" evidence="1">
    <location>
        <begin position="53"/>
        <end position="78"/>
    </location>
</feature>
<reference evidence="2" key="1">
    <citation type="submission" date="2021-06" db="EMBL/GenBank/DDBJ databases">
        <title>Halomicroarcula sp. F24A a new haloarchaeum isolated from saline soil.</title>
        <authorList>
            <person name="Duran-Viseras A."/>
            <person name="Sanchez-Porro C."/>
            <person name="Ventosa A."/>
        </authorList>
    </citation>
    <scope>NUCLEOTIDE SEQUENCE</scope>
    <source>
        <strain evidence="2">F24A</strain>
    </source>
</reference>
<dbReference type="RefSeq" id="WP_220587199.1">
    <property type="nucleotide sequence ID" value="NZ_RKLQ01000001.1"/>
</dbReference>
<proteinExistence type="predicted"/>
<dbReference type="Proteomes" id="UP000783863">
    <property type="component" value="Unassembled WGS sequence"/>
</dbReference>
<dbReference type="InterPro" id="IPR009339">
    <property type="entry name" value="DUF998"/>
</dbReference>
<protein>
    <submittedName>
        <fullName evidence="2">DUF998 domain-containing protein</fullName>
    </submittedName>
</protein>
<name>A0A8J7YHU6_9EURY</name>
<dbReference type="AlphaFoldDB" id="A0A8J7YHU6"/>
<dbReference type="EMBL" id="RKLQ01000001">
    <property type="protein sequence ID" value="MBX0302974.1"/>
    <property type="molecule type" value="Genomic_DNA"/>
</dbReference>
<accession>A0A8J7YHU6</accession>
<evidence type="ECO:0000313" key="2">
    <source>
        <dbReference type="EMBL" id="MBX0302974.1"/>
    </source>
</evidence>